<evidence type="ECO:0000313" key="3">
    <source>
        <dbReference type="EMBL" id="MFC3476427.1"/>
    </source>
</evidence>
<dbReference type="AlphaFoldDB" id="A0ABD5NBG5"/>
<proteinExistence type="predicted"/>
<protein>
    <recommendedName>
        <fullName evidence="2">DUF7344 domain-containing protein</fullName>
    </recommendedName>
</protein>
<feature type="domain" description="DUF7344" evidence="2">
    <location>
        <begin position="15"/>
        <end position="94"/>
    </location>
</feature>
<dbReference type="EMBL" id="JBHRWN010000002">
    <property type="protein sequence ID" value="MFC3476427.1"/>
    <property type="molecule type" value="Genomic_DNA"/>
</dbReference>
<evidence type="ECO:0000313" key="4">
    <source>
        <dbReference type="Proteomes" id="UP001595660"/>
    </source>
</evidence>
<dbReference type="GeneID" id="69117665"/>
<keyword evidence="4" id="KW-1185">Reference proteome</keyword>
<keyword evidence="1" id="KW-0472">Membrane</keyword>
<dbReference type="RefSeq" id="WP_232572423.1">
    <property type="nucleotide sequence ID" value="NZ_CP089466.1"/>
</dbReference>
<gene>
    <name evidence="3" type="ORF">ACFOKC_01675</name>
</gene>
<feature type="transmembrane region" description="Helical" evidence="1">
    <location>
        <begin position="118"/>
        <end position="141"/>
    </location>
</feature>
<accession>A0ABD5NBG5</accession>
<dbReference type="InterPro" id="IPR055768">
    <property type="entry name" value="DUF7344"/>
</dbReference>
<evidence type="ECO:0000256" key="1">
    <source>
        <dbReference type="SAM" id="Phobius"/>
    </source>
</evidence>
<sequence length="171" mass="18899">MSNQERESLSQGEVYDLLSNARRRFVISYLRERDEPVELSDLSREVAAWENETAVENLTDQQVKRVYVSLYQTHVPKLDDSGIVDYDQDSGEVRLTSSVAELDTYLPERDDERVPWQLVYAGIAGVGLLAYVFVLAFPGLVGGVTTTAVGVAVIVAFGVAAAAHYLTGREL</sequence>
<keyword evidence="1" id="KW-1133">Transmembrane helix</keyword>
<feature type="transmembrane region" description="Helical" evidence="1">
    <location>
        <begin position="147"/>
        <end position="166"/>
    </location>
</feature>
<comment type="caution">
    <text evidence="3">The sequence shown here is derived from an EMBL/GenBank/DDBJ whole genome shotgun (WGS) entry which is preliminary data.</text>
</comment>
<dbReference type="Proteomes" id="UP001595660">
    <property type="component" value="Unassembled WGS sequence"/>
</dbReference>
<name>A0ABD5NBG5_9EURY</name>
<keyword evidence="1" id="KW-0812">Transmembrane</keyword>
<organism evidence="3 4">
    <name type="scientific">Halobacterium litoreum</name>
    <dbReference type="NCBI Taxonomy" id="2039234"/>
    <lineage>
        <taxon>Archaea</taxon>
        <taxon>Methanobacteriati</taxon>
        <taxon>Methanobacteriota</taxon>
        <taxon>Stenosarchaea group</taxon>
        <taxon>Halobacteria</taxon>
        <taxon>Halobacteriales</taxon>
        <taxon>Halobacteriaceae</taxon>
        <taxon>Halobacterium</taxon>
    </lineage>
</organism>
<dbReference type="Pfam" id="PF24035">
    <property type="entry name" value="DUF7344"/>
    <property type="match status" value="1"/>
</dbReference>
<evidence type="ECO:0000259" key="2">
    <source>
        <dbReference type="Pfam" id="PF24035"/>
    </source>
</evidence>
<reference evidence="3 4" key="1">
    <citation type="journal article" date="2019" name="Int. J. Syst. Evol. Microbiol.">
        <title>The Global Catalogue of Microorganisms (GCM) 10K type strain sequencing project: providing services to taxonomists for standard genome sequencing and annotation.</title>
        <authorList>
            <consortium name="The Broad Institute Genomics Platform"/>
            <consortium name="The Broad Institute Genome Sequencing Center for Infectious Disease"/>
            <person name="Wu L."/>
            <person name="Ma J."/>
        </authorList>
    </citation>
    <scope>NUCLEOTIDE SEQUENCE [LARGE SCALE GENOMIC DNA]</scope>
    <source>
        <strain evidence="3 4">CGMCC 1.12562</strain>
    </source>
</reference>